<name>A6DI66_9BACT</name>
<feature type="region of interest" description="Disordered" evidence="1">
    <location>
        <begin position="1"/>
        <end position="34"/>
    </location>
</feature>
<dbReference type="Proteomes" id="UP000004947">
    <property type="component" value="Unassembled WGS sequence"/>
</dbReference>
<keyword evidence="3" id="KW-1185">Reference proteome</keyword>
<sequence length="34" mass="3676">MGENKKSSKSATKGNPKFVEPTPKKIKEQGNISS</sequence>
<comment type="caution">
    <text evidence="2">The sequence shown here is derived from an EMBL/GenBank/DDBJ whole genome shotgun (WGS) entry which is preliminary data.</text>
</comment>
<organism evidence="2 3">
    <name type="scientific">Lentisphaera araneosa HTCC2155</name>
    <dbReference type="NCBI Taxonomy" id="313628"/>
    <lineage>
        <taxon>Bacteria</taxon>
        <taxon>Pseudomonadati</taxon>
        <taxon>Lentisphaerota</taxon>
        <taxon>Lentisphaeria</taxon>
        <taxon>Lentisphaerales</taxon>
        <taxon>Lentisphaeraceae</taxon>
        <taxon>Lentisphaera</taxon>
    </lineage>
</organism>
<accession>A6DI66</accession>
<dbReference type="STRING" id="313628.LNTAR_09124"/>
<dbReference type="EMBL" id="ABCK01000004">
    <property type="protein sequence ID" value="EDM28720.1"/>
    <property type="molecule type" value="Genomic_DNA"/>
</dbReference>
<gene>
    <name evidence="2" type="ORF">LNTAR_09124</name>
</gene>
<dbReference type="AlphaFoldDB" id="A6DI66"/>
<evidence type="ECO:0000256" key="1">
    <source>
        <dbReference type="SAM" id="MobiDB-lite"/>
    </source>
</evidence>
<evidence type="ECO:0000313" key="3">
    <source>
        <dbReference type="Proteomes" id="UP000004947"/>
    </source>
</evidence>
<reference evidence="2 3" key="1">
    <citation type="journal article" date="2010" name="J. Bacteriol.">
        <title>Genome sequence of Lentisphaera araneosa HTCC2155T, the type species of the order Lentisphaerales in the phylum Lentisphaerae.</title>
        <authorList>
            <person name="Thrash J.C."/>
            <person name="Cho J.C."/>
            <person name="Vergin K.L."/>
            <person name="Morris R.M."/>
            <person name="Giovannoni S.J."/>
        </authorList>
    </citation>
    <scope>NUCLEOTIDE SEQUENCE [LARGE SCALE GENOMIC DNA]</scope>
    <source>
        <strain evidence="2 3">HTCC2155</strain>
    </source>
</reference>
<proteinExistence type="predicted"/>
<evidence type="ECO:0000313" key="2">
    <source>
        <dbReference type="EMBL" id="EDM28720.1"/>
    </source>
</evidence>
<protein>
    <submittedName>
        <fullName evidence="2">Uncharacterized protein</fullName>
    </submittedName>
</protein>